<evidence type="ECO:0000313" key="4">
    <source>
        <dbReference type="Proteomes" id="UP000005726"/>
    </source>
</evidence>
<dbReference type="STRING" id="663321.REG_0605"/>
<evidence type="ECO:0000259" key="2">
    <source>
        <dbReference type="Pfam" id="PF02120"/>
    </source>
</evidence>
<dbReference type="Pfam" id="PF02120">
    <property type="entry name" value="Flg_hook"/>
    <property type="match status" value="1"/>
</dbReference>
<reference evidence="3" key="1">
    <citation type="journal article" date="2009" name="Environ. Microbiol.">
        <title>Dynamics of genome evolution in facultative symbionts of aphids.</title>
        <authorList>
            <person name="Degnan P.H."/>
            <person name="Leonardo T.E."/>
            <person name="Cass B.N."/>
            <person name="Hurwitz B."/>
            <person name="Stern D."/>
            <person name="Gibbs R.A."/>
            <person name="Richards S."/>
            <person name="Moran N.A."/>
        </authorList>
    </citation>
    <scope>NUCLEOTIDE SEQUENCE [LARGE SCALE GENOMIC DNA]</scope>
    <source>
        <strain evidence="3">LSR1</strain>
    </source>
</reference>
<dbReference type="InterPro" id="IPR052563">
    <property type="entry name" value="FliK"/>
</dbReference>
<dbReference type="PANTHER" id="PTHR37533:SF2">
    <property type="entry name" value="FLAGELLAR HOOK-LENGTH CONTROL PROTEIN"/>
    <property type="match status" value="1"/>
</dbReference>
<proteinExistence type="predicted"/>
<dbReference type="PANTHER" id="PTHR37533">
    <property type="entry name" value="FLAGELLAR HOOK-LENGTH CONTROL PROTEIN"/>
    <property type="match status" value="1"/>
</dbReference>
<dbReference type="Gene3D" id="3.30.750.140">
    <property type="match status" value="1"/>
</dbReference>
<gene>
    <name evidence="3" type="primary">fliK</name>
    <name evidence="3" type="ORF">REG_0605</name>
</gene>
<feature type="compositionally biased region" description="Polar residues" evidence="1">
    <location>
        <begin position="186"/>
        <end position="206"/>
    </location>
</feature>
<name>E0WRK1_9ENTR</name>
<dbReference type="EMBL" id="GL379589">
    <property type="protein sequence ID" value="EFL92761.1"/>
    <property type="molecule type" value="Genomic_DNA"/>
</dbReference>
<feature type="domain" description="Flagellar hook-length control protein-like C-terminal" evidence="2">
    <location>
        <begin position="113"/>
        <end position="196"/>
    </location>
</feature>
<keyword evidence="4" id="KW-1185">Reference proteome</keyword>
<feature type="region of interest" description="Disordered" evidence="1">
    <location>
        <begin position="186"/>
        <end position="210"/>
    </location>
</feature>
<dbReference type="InterPro" id="IPR021136">
    <property type="entry name" value="Flagellar_hook_control-like_C"/>
</dbReference>
<protein>
    <submittedName>
        <fullName evidence="3">Flagellar hook-length control protein</fullName>
    </submittedName>
</protein>
<dbReference type="HOGENOM" id="CLU_1198005_0_0_6"/>
<keyword evidence="3" id="KW-0969">Cilium</keyword>
<evidence type="ECO:0000313" key="3">
    <source>
        <dbReference type="EMBL" id="EFL92761.1"/>
    </source>
</evidence>
<dbReference type="AlphaFoldDB" id="E0WRK1"/>
<keyword evidence="3" id="KW-0282">Flagellum</keyword>
<keyword evidence="3" id="KW-0966">Cell projection</keyword>
<accession>E0WRK1</accession>
<feature type="region of interest" description="Disordered" evidence="1">
    <location>
        <begin position="1"/>
        <end position="33"/>
    </location>
</feature>
<evidence type="ECO:0000256" key="1">
    <source>
        <dbReference type="SAM" id="MobiDB-lite"/>
    </source>
</evidence>
<dbReference type="CDD" id="cd17470">
    <property type="entry name" value="T3SS_Flik_C"/>
    <property type="match status" value="1"/>
</dbReference>
<dbReference type="InterPro" id="IPR038610">
    <property type="entry name" value="FliK-like_C_sf"/>
</dbReference>
<dbReference type="RefSeq" id="WP_006704456.1">
    <property type="nucleotide sequence ID" value="NZ_CAWLGB010000001.1"/>
</dbReference>
<dbReference type="eggNOG" id="COG3144">
    <property type="taxonomic scope" value="Bacteria"/>
</dbReference>
<sequence length="231" mass="24850">MQQSVSSSDAEHDNASALSQNPPLISVETPGRWSTAETKVNLVTANAKETSDSLIVRSNPTPANPTNVPTTLIAQSNLNHAPAGEGISALEKPFTLTNDKDQWPQQLRTLLGERLKLQIEKGTQHASIRLDPPEMGKIDISVSVNAGKLQIQINASQGDIYHMLQQSSDELRQNLTSVTTHQVEVQISSGDKQQQQKQRTLESGSHISAAGNMTIEEEQSAGGDGTLLATV</sequence>
<dbReference type="Proteomes" id="UP000005726">
    <property type="component" value="Unassembled WGS sequence"/>
</dbReference>
<organism evidence="3 4">
    <name type="scientific">Candidatus Regiella insecticola LSR1</name>
    <dbReference type="NCBI Taxonomy" id="663321"/>
    <lineage>
        <taxon>Bacteria</taxon>
        <taxon>Pseudomonadati</taxon>
        <taxon>Pseudomonadota</taxon>
        <taxon>Gammaproteobacteria</taxon>
        <taxon>Enterobacterales</taxon>
        <taxon>Enterobacteriaceae</taxon>
        <taxon>aphid secondary symbionts</taxon>
        <taxon>Candidatus Regiella</taxon>
    </lineage>
</organism>